<organism evidence="1 2">
    <name type="scientific">Lithocarpus litseifolius</name>
    <dbReference type="NCBI Taxonomy" id="425828"/>
    <lineage>
        <taxon>Eukaryota</taxon>
        <taxon>Viridiplantae</taxon>
        <taxon>Streptophyta</taxon>
        <taxon>Embryophyta</taxon>
        <taxon>Tracheophyta</taxon>
        <taxon>Spermatophyta</taxon>
        <taxon>Magnoliopsida</taxon>
        <taxon>eudicotyledons</taxon>
        <taxon>Gunneridae</taxon>
        <taxon>Pentapetalae</taxon>
        <taxon>rosids</taxon>
        <taxon>fabids</taxon>
        <taxon>Fagales</taxon>
        <taxon>Fagaceae</taxon>
        <taxon>Lithocarpus</taxon>
    </lineage>
</organism>
<sequence length="126" mass="15015">MKSIAVVNTLVLCLSHPYFICRFMDHHRHYFCKLTRVPEYHQAQACQAGVIACNEMLHWVWVEDEEIKDFVVFDPFNDSEQCHYIHPPIELSPKHRLFNLENFQLDTVSFGVFQGRLQIFQFSHYP</sequence>
<name>A0AAW2DZE4_9ROSI</name>
<proteinExistence type="predicted"/>
<evidence type="ECO:0000313" key="1">
    <source>
        <dbReference type="EMBL" id="KAL0014136.1"/>
    </source>
</evidence>
<reference evidence="1 2" key="1">
    <citation type="submission" date="2024-01" db="EMBL/GenBank/DDBJ databases">
        <title>A telomere-to-telomere, gap-free genome of sweet tea (Lithocarpus litseifolius).</title>
        <authorList>
            <person name="Zhou J."/>
        </authorList>
    </citation>
    <scope>NUCLEOTIDE SEQUENCE [LARGE SCALE GENOMIC DNA]</scope>
    <source>
        <strain evidence="1">Zhou-2022a</strain>
        <tissue evidence="1">Leaf</tissue>
    </source>
</reference>
<dbReference type="EMBL" id="JAZDWU010000001">
    <property type="protein sequence ID" value="KAL0014136.1"/>
    <property type="molecule type" value="Genomic_DNA"/>
</dbReference>
<protein>
    <submittedName>
        <fullName evidence="1">Uncharacterized protein</fullName>
    </submittedName>
</protein>
<comment type="caution">
    <text evidence="1">The sequence shown here is derived from an EMBL/GenBank/DDBJ whole genome shotgun (WGS) entry which is preliminary data.</text>
</comment>
<accession>A0AAW2DZE4</accession>
<dbReference type="AlphaFoldDB" id="A0AAW2DZE4"/>
<gene>
    <name evidence="1" type="ORF">SO802_001205</name>
</gene>
<keyword evidence="2" id="KW-1185">Reference proteome</keyword>
<dbReference type="Proteomes" id="UP001459277">
    <property type="component" value="Unassembled WGS sequence"/>
</dbReference>
<evidence type="ECO:0000313" key="2">
    <source>
        <dbReference type="Proteomes" id="UP001459277"/>
    </source>
</evidence>